<evidence type="ECO:0000256" key="1">
    <source>
        <dbReference type="SAM" id="MobiDB-lite"/>
    </source>
</evidence>
<evidence type="ECO:0000256" key="2">
    <source>
        <dbReference type="SAM" id="Phobius"/>
    </source>
</evidence>
<evidence type="ECO:0000313" key="5">
    <source>
        <dbReference type="Proteomes" id="UP000605201"/>
    </source>
</evidence>
<name>A0A8J6P018_9BACT</name>
<feature type="region of interest" description="Disordered" evidence="1">
    <location>
        <begin position="45"/>
        <end position="69"/>
    </location>
</feature>
<keyword evidence="3" id="KW-0732">Signal</keyword>
<feature type="compositionally biased region" description="Basic and acidic residues" evidence="1">
    <location>
        <begin position="45"/>
        <end position="64"/>
    </location>
</feature>
<feature type="transmembrane region" description="Helical" evidence="2">
    <location>
        <begin position="148"/>
        <end position="166"/>
    </location>
</feature>
<evidence type="ECO:0000313" key="4">
    <source>
        <dbReference type="EMBL" id="MBC8430292.1"/>
    </source>
</evidence>
<dbReference type="AlphaFoldDB" id="A0A8J6P018"/>
<gene>
    <name evidence="4" type="ORF">H8D96_00060</name>
</gene>
<dbReference type="EMBL" id="JACNIG010000004">
    <property type="protein sequence ID" value="MBC8430292.1"/>
    <property type="molecule type" value="Genomic_DNA"/>
</dbReference>
<feature type="transmembrane region" description="Helical" evidence="2">
    <location>
        <begin position="119"/>
        <end position="142"/>
    </location>
</feature>
<accession>A0A8J6P018</accession>
<keyword evidence="2" id="KW-0472">Membrane</keyword>
<feature type="non-terminal residue" evidence="4">
    <location>
        <position position="197"/>
    </location>
</feature>
<comment type="caution">
    <text evidence="4">The sequence shown here is derived from an EMBL/GenBank/DDBJ whole genome shotgun (WGS) entry which is preliminary data.</text>
</comment>
<reference evidence="4 5" key="1">
    <citation type="submission" date="2020-08" db="EMBL/GenBank/DDBJ databases">
        <title>Bridging the membrane lipid divide: bacteria of the FCB group superphylum have the potential to synthesize archaeal ether lipids.</title>
        <authorList>
            <person name="Villanueva L."/>
            <person name="Von Meijenfeldt F.A.B."/>
            <person name="Westbye A.B."/>
            <person name="Yadav S."/>
            <person name="Hopmans E.C."/>
            <person name="Dutilh B.E."/>
            <person name="Sinninghe Damste J.S."/>
        </authorList>
    </citation>
    <scope>NUCLEOTIDE SEQUENCE [LARGE SCALE GENOMIC DNA]</scope>
    <source>
        <strain evidence="4">NIOZ-UU17</strain>
    </source>
</reference>
<feature type="transmembrane region" description="Helical" evidence="2">
    <location>
        <begin position="76"/>
        <end position="98"/>
    </location>
</feature>
<organism evidence="4 5">
    <name type="scientific">Candidatus Desulfatibia vada</name>
    <dbReference type="NCBI Taxonomy" id="2841696"/>
    <lineage>
        <taxon>Bacteria</taxon>
        <taxon>Pseudomonadati</taxon>
        <taxon>Thermodesulfobacteriota</taxon>
        <taxon>Desulfobacteria</taxon>
        <taxon>Desulfobacterales</taxon>
        <taxon>Desulfobacterales incertae sedis</taxon>
        <taxon>Candidatus Desulfatibia</taxon>
    </lineage>
</organism>
<protein>
    <recommendedName>
        <fullName evidence="6">Cytochrome b561 bacterial/Ni-hydrogenase domain-containing protein</fullName>
    </recommendedName>
</protein>
<keyword evidence="2" id="KW-0812">Transmembrane</keyword>
<sequence>MNSKIYGTVCFISVLLILSILQVAPDLAIADDHKTNKKNYKRYENSKERHDYDDHNRRQVKKDDEGNETTGQTASWLLAAANLTVAFSILIKGASRFLPLDPQTKSSFKSFNRFQKKHLMRFHYVLNPVALCIAFFHFLLSYCRSSPLPEWGLILVTGMVFLGLILKFKVSPKGMRKFVYRLHTTSVTSLIMILLLV</sequence>
<feature type="signal peptide" evidence="3">
    <location>
        <begin position="1"/>
        <end position="30"/>
    </location>
</feature>
<proteinExistence type="predicted"/>
<dbReference type="Proteomes" id="UP000605201">
    <property type="component" value="Unassembled WGS sequence"/>
</dbReference>
<feature type="chain" id="PRO_5035302327" description="Cytochrome b561 bacterial/Ni-hydrogenase domain-containing protein" evidence="3">
    <location>
        <begin position="31"/>
        <end position="197"/>
    </location>
</feature>
<evidence type="ECO:0008006" key="6">
    <source>
        <dbReference type="Google" id="ProtNLM"/>
    </source>
</evidence>
<keyword evidence="2" id="KW-1133">Transmembrane helix</keyword>
<evidence type="ECO:0000256" key="3">
    <source>
        <dbReference type="SAM" id="SignalP"/>
    </source>
</evidence>